<dbReference type="GO" id="GO:0016787">
    <property type="term" value="F:hydrolase activity"/>
    <property type="evidence" value="ECO:0007669"/>
    <property type="project" value="UniProtKB-KW"/>
</dbReference>
<reference evidence="1 2" key="1">
    <citation type="submission" date="2023-01" db="EMBL/GenBank/DDBJ databases">
        <title>Novel species of the genus Asticcacaulis isolated from rivers.</title>
        <authorList>
            <person name="Lu H."/>
        </authorList>
    </citation>
    <scope>NUCLEOTIDE SEQUENCE [LARGE SCALE GENOMIC DNA]</scope>
    <source>
        <strain evidence="1 2">BYS171W</strain>
    </source>
</reference>
<comment type="caution">
    <text evidence="1">The sequence shown here is derived from an EMBL/GenBank/DDBJ whole genome shotgun (WGS) entry which is preliminary data.</text>
</comment>
<dbReference type="NCBIfam" id="TIGR03590">
    <property type="entry name" value="PseG"/>
    <property type="match status" value="1"/>
</dbReference>
<dbReference type="InterPro" id="IPR020023">
    <property type="entry name" value="PseG"/>
</dbReference>
<dbReference type="EC" id="3.6.1.57" evidence="1"/>
<proteinExistence type="predicted"/>
<dbReference type="Proteomes" id="UP001214854">
    <property type="component" value="Unassembled WGS sequence"/>
</dbReference>
<dbReference type="Gene3D" id="3.40.50.2000">
    <property type="entry name" value="Glycogen Phosphorylase B"/>
    <property type="match status" value="1"/>
</dbReference>
<gene>
    <name evidence="1" type="primary">pseG</name>
    <name evidence="1" type="ORF">PQU92_05675</name>
</gene>
<sequence>MVDRCVVDARARHRCHRTGALMRMWVRTEASTRIGLGHFMRCFAIAEEARHHEIEVVFLLNEAPDAAIARLQSIGAKWRWMETRIGSPENAAAIKTVVPKGDVLLLDSYAFDADSYDRLSADYYLAVMDDLAEVCPLKAHLIVNAAGSAVDLPYAEIAPDATLCLGPDYAQIRREFRRHYPAPRRPHICIMFGGSDPKGLTAICAEALLESAPAMDIRLIVGPANANVDALRQLCAKRAGLKLYLSPDNVAEVLTGAELVVTAAGGSVGEIAAMNLAALVMVVVDNQVAALKSSPFPVLDARKGWPTDFALTIEALMGDADMRREIAARAHGLIDGKGCERIIKAIRSHG</sequence>
<evidence type="ECO:0000313" key="1">
    <source>
        <dbReference type="EMBL" id="MDC7682756.1"/>
    </source>
</evidence>
<organism evidence="1 2">
    <name type="scientific">Asticcacaulis aquaticus</name>
    <dbReference type="NCBI Taxonomy" id="2984212"/>
    <lineage>
        <taxon>Bacteria</taxon>
        <taxon>Pseudomonadati</taxon>
        <taxon>Pseudomonadota</taxon>
        <taxon>Alphaproteobacteria</taxon>
        <taxon>Caulobacterales</taxon>
        <taxon>Caulobacteraceae</taxon>
        <taxon>Asticcacaulis</taxon>
    </lineage>
</organism>
<keyword evidence="1" id="KW-0378">Hydrolase</keyword>
<name>A0ABT5HRQ7_9CAUL</name>
<keyword evidence="2" id="KW-1185">Reference proteome</keyword>
<dbReference type="EMBL" id="JAQQKX010000003">
    <property type="protein sequence ID" value="MDC7682756.1"/>
    <property type="molecule type" value="Genomic_DNA"/>
</dbReference>
<accession>A0ABT5HRQ7</accession>
<protein>
    <submittedName>
        <fullName evidence="1">UDP-2,4-diacetamido-2,4, 6-trideoxy-beta-L-altropyranose hydrolase</fullName>
        <ecNumber evidence="1">3.6.1.57</ecNumber>
    </submittedName>
</protein>
<dbReference type="Gene3D" id="3.40.50.11190">
    <property type="match status" value="1"/>
</dbReference>
<dbReference type="SUPFAM" id="SSF53756">
    <property type="entry name" value="UDP-Glycosyltransferase/glycogen phosphorylase"/>
    <property type="match status" value="1"/>
</dbReference>
<dbReference type="RefSeq" id="WP_272747238.1">
    <property type="nucleotide sequence ID" value="NZ_JAQQKX010000003.1"/>
</dbReference>
<evidence type="ECO:0000313" key="2">
    <source>
        <dbReference type="Proteomes" id="UP001214854"/>
    </source>
</evidence>